<proteinExistence type="inferred from homology"/>
<dbReference type="PANTHER" id="PTHR30506:SF3">
    <property type="entry name" value="UPF0126 INNER MEMBRANE PROTEIN YADS-RELATED"/>
    <property type="match status" value="1"/>
</dbReference>
<keyword evidence="8" id="KW-0968">Cytoplasmic vesicle</keyword>
<dbReference type="AlphaFoldDB" id="A0AB73B8A9"/>
<reference evidence="12 13" key="1">
    <citation type="submission" date="2019-06" db="EMBL/GenBank/DDBJ databases">
        <title>Whole genome shotgun sequence of Corynebacterium flavescens NBRC 14136.</title>
        <authorList>
            <person name="Hosoyama A."/>
            <person name="Uohara A."/>
            <person name="Ohji S."/>
            <person name="Ichikawa N."/>
        </authorList>
    </citation>
    <scope>NUCLEOTIDE SEQUENCE [LARGE SCALE GENOMIC DNA]</scope>
    <source>
        <strain evidence="12 13">NBRC 14136</strain>
    </source>
</reference>
<evidence type="ECO:0000256" key="8">
    <source>
        <dbReference type="ARBA" id="ARBA00023329"/>
    </source>
</evidence>
<evidence type="ECO:0000256" key="6">
    <source>
        <dbReference type="ARBA" id="ARBA00022989"/>
    </source>
</evidence>
<dbReference type="GO" id="GO:0005198">
    <property type="term" value="F:structural molecule activity"/>
    <property type="evidence" value="ECO:0007669"/>
    <property type="project" value="InterPro"/>
</dbReference>
<feature type="domain" description="Glycine transporter" evidence="11">
    <location>
        <begin position="23"/>
        <end position="95"/>
    </location>
</feature>
<keyword evidence="6 10" id="KW-1133">Transmembrane helix</keyword>
<evidence type="ECO:0000256" key="9">
    <source>
        <dbReference type="SAM" id="MobiDB-lite"/>
    </source>
</evidence>
<dbReference type="GO" id="GO:0030659">
    <property type="term" value="C:cytoplasmic vesicle membrane"/>
    <property type="evidence" value="ECO:0007669"/>
    <property type="project" value="UniProtKB-SubCell"/>
</dbReference>
<gene>
    <name evidence="12" type="ORF">CFL01nite_15740</name>
</gene>
<evidence type="ECO:0000256" key="1">
    <source>
        <dbReference type="ARBA" id="ARBA00004180"/>
    </source>
</evidence>
<dbReference type="GO" id="GO:0006886">
    <property type="term" value="P:intracellular protein transport"/>
    <property type="evidence" value="ECO:0007669"/>
    <property type="project" value="InterPro"/>
</dbReference>
<keyword evidence="7 10" id="KW-0472">Membrane</keyword>
<dbReference type="Pfam" id="PF01086">
    <property type="entry name" value="Clathrin_lg_ch"/>
    <property type="match status" value="1"/>
</dbReference>
<dbReference type="PANTHER" id="PTHR30506">
    <property type="entry name" value="INNER MEMBRANE PROTEIN"/>
    <property type="match status" value="1"/>
</dbReference>
<dbReference type="GO" id="GO:0016192">
    <property type="term" value="P:vesicle-mediated transport"/>
    <property type="evidence" value="ECO:0007669"/>
    <property type="project" value="InterPro"/>
</dbReference>
<accession>A0AB73B8A9</accession>
<dbReference type="InterPro" id="IPR000996">
    <property type="entry name" value="Clathrin_L-chain"/>
</dbReference>
<dbReference type="GO" id="GO:0030132">
    <property type="term" value="C:clathrin coat of coated pit"/>
    <property type="evidence" value="ECO:0007669"/>
    <property type="project" value="InterPro"/>
</dbReference>
<evidence type="ECO:0000256" key="7">
    <source>
        <dbReference type="ARBA" id="ARBA00023136"/>
    </source>
</evidence>
<comment type="subcellular location">
    <subcellularLocation>
        <location evidence="2">Cell membrane</location>
        <topology evidence="2">Multi-pass membrane protein</topology>
    </subcellularLocation>
    <subcellularLocation>
        <location evidence="1">Cytoplasmic vesicle membrane</location>
        <topology evidence="1">Peripheral membrane protein</topology>
        <orientation evidence="1">Cytoplasmic side</orientation>
    </subcellularLocation>
</comment>
<feature type="transmembrane region" description="Helical" evidence="10">
    <location>
        <begin position="187"/>
        <end position="208"/>
    </location>
</feature>
<evidence type="ECO:0000313" key="13">
    <source>
        <dbReference type="Proteomes" id="UP000315353"/>
    </source>
</evidence>
<feature type="region of interest" description="Disordered" evidence="9">
    <location>
        <begin position="299"/>
        <end position="389"/>
    </location>
</feature>
<protein>
    <recommendedName>
        <fullName evidence="11">Glycine transporter domain-containing protein</fullName>
    </recommendedName>
</protein>
<feature type="compositionally biased region" description="Basic and acidic residues" evidence="9">
    <location>
        <begin position="357"/>
        <end position="371"/>
    </location>
</feature>
<evidence type="ECO:0000256" key="5">
    <source>
        <dbReference type="ARBA" id="ARBA00022692"/>
    </source>
</evidence>
<dbReference type="Proteomes" id="UP000315353">
    <property type="component" value="Unassembled WGS sequence"/>
</dbReference>
<evidence type="ECO:0000256" key="3">
    <source>
        <dbReference type="ARBA" id="ARBA00008193"/>
    </source>
</evidence>
<evidence type="ECO:0000256" key="10">
    <source>
        <dbReference type="SAM" id="Phobius"/>
    </source>
</evidence>
<evidence type="ECO:0000313" key="12">
    <source>
        <dbReference type="EMBL" id="GEB98079.1"/>
    </source>
</evidence>
<organism evidence="12 13">
    <name type="scientific">Corynebacterium flavescens</name>
    <dbReference type="NCBI Taxonomy" id="28028"/>
    <lineage>
        <taxon>Bacteria</taxon>
        <taxon>Bacillati</taxon>
        <taxon>Actinomycetota</taxon>
        <taxon>Actinomycetes</taxon>
        <taxon>Mycobacteriales</taxon>
        <taxon>Corynebacteriaceae</taxon>
        <taxon>Corynebacterium</taxon>
    </lineage>
</organism>
<keyword evidence="5 10" id="KW-0812">Transmembrane</keyword>
<feature type="transmembrane region" description="Helical" evidence="10">
    <location>
        <begin position="47"/>
        <end position="70"/>
    </location>
</feature>
<comment type="similarity">
    <text evidence="3">Belongs to the UPF0126 family.</text>
</comment>
<dbReference type="InterPro" id="IPR005115">
    <property type="entry name" value="Gly_transporter"/>
</dbReference>
<feature type="transmembrane region" description="Helical" evidence="10">
    <location>
        <begin position="20"/>
        <end position="40"/>
    </location>
</feature>
<name>A0AB73B8A9_CORFL</name>
<comment type="caution">
    <text evidence="12">The sequence shown here is derived from an EMBL/GenBank/DDBJ whole genome shotgun (WGS) entry which is preliminary data.</text>
</comment>
<feature type="domain" description="Glycine transporter" evidence="11">
    <location>
        <begin position="111"/>
        <end position="183"/>
    </location>
</feature>
<feature type="transmembrane region" description="Helical" evidence="10">
    <location>
        <begin position="82"/>
        <end position="100"/>
    </location>
</feature>
<sequence length="440" mass="47233">MRWGMHTIPLMAVDPFVDSLYRWSDVSGVLLMGMIGGTIARQRGYDIVGYFFIALISALGGGMIRDVLISRGTVAAMSQPEYLILAFTGALIARFVFFKGRTWELLQAHGDAVVSALWAGTGTVKAISYGLPLLPCIMMGVFTATGGSMIRDIVTGRVPAVFGDNQPTVIPAVACAGVVVACHSLDLLVWGMVAGPVVSLLLFLTGYWGGWRLRTDQDWAPVNDTAVQVAALAKKAENRGRSVGRRIEPTKIRSWRHRQMEKALQRRIEKEVRRGTKRSQAVSEADEFYAEFTTQFEAIGDPGSAGEAGHGGDSAGAVAGKLKPSTAPRSSARGHKEGSPALASPAVEGGSQAGTEEGAKEGTKTGSKEGEGLFSEIGMDLSGDSYDDYDEGEYEAREAAELARGHRRMLDAILADDTLTDELIDKLVHKYREATGESQD</sequence>
<dbReference type="EMBL" id="BJNB01000023">
    <property type="protein sequence ID" value="GEB98079.1"/>
    <property type="molecule type" value="Genomic_DNA"/>
</dbReference>
<dbReference type="Pfam" id="PF03458">
    <property type="entry name" value="Gly_transporter"/>
    <property type="match status" value="2"/>
</dbReference>
<evidence type="ECO:0000259" key="11">
    <source>
        <dbReference type="Pfam" id="PF03458"/>
    </source>
</evidence>
<keyword evidence="4" id="KW-1003">Cell membrane</keyword>
<evidence type="ECO:0000256" key="2">
    <source>
        <dbReference type="ARBA" id="ARBA00004651"/>
    </source>
</evidence>
<evidence type="ECO:0000256" key="4">
    <source>
        <dbReference type="ARBA" id="ARBA00022475"/>
    </source>
</evidence>